<evidence type="ECO:0000313" key="2">
    <source>
        <dbReference type="Proteomes" id="UP000266861"/>
    </source>
</evidence>
<protein>
    <submittedName>
        <fullName evidence="1">Uncharacterized protein</fullName>
    </submittedName>
</protein>
<reference evidence="1 2" key="1">
    <citation type="submission" date="2018-08" db="EMBL/GenBank/DDBJ databases">
        <title>Genome and evolution of the arbuscular mycorrhizal fungus Diversispora epigaea (formerly Glomus versiforme) and its bacterial endosymbionts.</title>
        <authorList>
            <person name="Sun X."/>
            <person name="Fei Z."/>
            <person name="Harrison M."/>
        </authorList>
    </citation>
    <scope>NUCLEOTIDE SEQUENCE [LARGE SCALE GENOMIC DNA]</scope>
    <source>
        <strain evidence="1 2">IT104</strain>
    </source>
</reference>
<comment type="caution">
    <text evidence="1">The sequence shown here is derived from an EMBL/GenBank/DDBJ whole genome shotgun (WGS) entry which is preliminary data.</text>
</comment>
<name>A0A397JAV0_9GLOM</name>
<dbReference type="EMBL" id="PQFF01000068">
    <property type="protein sequence ID" value="RHZ85131.1"/>
    <property type="molecule type" value="Genomic_DNA"/>
</dbReference>
<dbReference type="AlphaFoldDB" id="A0A397JAV0"/>
<dbReference type="Proteomes" id="UP000266861">
    <property type="component" value="Unassembled WGS sequence"/>
</dbReference>
<gene>
    <name evidence="1" type="ORF">Glove_71g99</name>
</gene>
<evidence type="ECO:0000313" key="1">
    <source>
        <dbReference type="EMBL" id="RHZ85131.1"/>
    </source>
</evidence>
<organism evidence="1 2">
    <name type="scientific">Diversispora epigaea</name>
    <dbReference type="NCBI Taxonomy" id="1348612"/>
    <lineage>
        <taxon>Eukaryota</taxon>
        <taxon>Fungi</taxon>
        <taxon>Fungi incertae sedis</taxon>
        <taxon>Mucoromycota</taxon>
        <taxon>Glomeromycotina</taxon>
        <taxon>Glomeromycetes</taxon>
        <taxon>Diversisporales</taxon>
        <taxon>Diversisporaceae</taxon>
        <taxon>Diversispora</taxon>
    </lineage>
</organism>
<keyword evidence="2" id="KW-1185">Reference proteome</keyword>
<accession>A0A397JAV0</accession>
<sequence length="176" mass="20768">MVETKKIKTLDWPVILLTLPIENIWKLKVADSILQRIETVLDAKGGQLKFDQEYNQYRQWHKPCHSTHLKMILINGQIAILLRTNVGTASTAIMRRWDTRFTHHHTFKELNKELNKFKDGYYIYEFKNNTKITIQIKVAEEFSINITITNPTNYKTYKNIRKQFILVDLSILSSVT</sequence>
<proteinExistence type="predicted"/>